<dbReference type="AlphaFoldDB" id="A0A081BYK6"/>
<keyword evidence="8" id="KW-1185">Reference proteome</keyword>
<dbReference type="GO" id="GO:0016491">
    <property type="term" value="F:oxidoreductase activity"/>
    <property type="evidence" value="ECO:0007669"/>
    <property type="project" value="UniProtKB-KW"/>
</dbReference>
<comment type="cofactor">
    <cofactor evidence="1">
        <name>FMN</name>
        <dbReference type="ChEBI" id="CHEBI:58210"/>
    </cofactor>
</comment>
<evidence type="ECO:0000256" key="4">
    <source>
        <dbReference type="ARBA" id="ARBA00022643"/>
    </source>
</evidence>
<dbReference type="PANTHER" id="PTHR43673">
    <property type="entry name" value="NAD(P)H NITROREDUCTASE YDGI-RELATED"/>
    <property type="match status" value="1"/>
</dbReference>
<dbReference type="HOGENOM" id="CLU_070764_7_0_0"/>
<keyword evidence="5" id="KW-0560">Oxidoreductase</keyword>
<protein>
    <submittedName>
        <fullName evidence="7">Nitroreductase</fullName>
    </submittedName>
</protein>
<evidence type="ECO:0000256" key="1">
    <source>
        <dbReference type="ARBA" id="ARBA00001917"/>
    </source>
</evidence>
<accession>A0A081BYK6</accession>
<dbReference type="InterPro" id="IPR029479">
    <property type="entry name" value="Nitroreductase"/>
</dbReference>
<proteinExistence type="inferred from homology"/>
<keyword evidence="3" id="KW-0285">Flavoprotein</keyword>
<dbReference type="PANTHER" id="PTHR43673:SF2">
    <property type="entry name" value="NITROREDUCTASE"/>
    <property type="match status" value="1"/>
</dbReference>
<evidence type="ECO:0000256" key="5">
    <source>
        <dbReference type="ARBA" id="ARBA00023002"/>
    </source>
</evidence>
<feature type="domain" description="Nitroreductase" evidence="6">
    <location>
        <begin position="8"/>
        <end position="177"/>
    </location>
</feature>
<dbReference type="InterPro" id="IPR000415">
    <property type="entry name" value="Nitroreductase-like"/>
</dbReference>
<name>A0A081BYK6_VECG1</name>
<evidence type="ECO:0000259" key="6">
    <source>
        <dbReference type="Pfam" id="PF00881"/>
    </source>
</evidence>
<dbReference type="Proteomes" id="UP000030661">
    <property type="component" value="Unassembled WGS sequence"/>
</dbReference>
<dbReference type="Gene3D" id="3.40.109.10">
    <property type="entry name" value="NADH Oxidase"/>
    <property type="match status" value="1"/>
</dbReference>
<dbReference type="EMBL" id="DF820466">
    <property type="protein sequence ID" value="GAK57411.1"/>
    <property type="molecule type" value="Genomic_DNA"/>
</dbReference>
<dbReference type="SUPFAM" id="SSF55469">
    <property type="entry name" value="FMN-dependent nitroreductase-like"/>
    <property type="match status" value="1"/>
</dbReference>
<comment type="similarity">
    <text evidence="2">Belongs to the nitroreductase family.</text>
</comment>
<sequence length="198" mass="22225">MNAVMDNIYGRRSVRAYTDEPVSEDKIMEIIKAGVHAPNGANTQPLRFAVVTNADKKKQYSDVSKALFVENMKKAMEQAAPDKKRFFEVYIDRLSKPEFDIFYGAPILVLIYSSPESFTPVEDGSLAAENMMLAAYSMGIGSCWIGFASPLGYVPEVFKELNVPEDHRLIASLVFGYPKKKDMAPTQRSEPKITAWLR</sequence>
<evidence type="ECO:0000256" key="2">
    <source>
        <dbReference type="ARBA" id="ARBA00007118"/>
    </source>
</evidence>
<gene>
    <name evidence="7" type="ORF">U27_04378</name>
</gene>
<evidence type="ECO:0000256" key="3">
    <source>
        <dbReference type="ARBA" id="ARBA00022630"/>
    </source>
</evidence>
<dbReference type="Pfam" id="PF00881">
    <property type="entry name" value="Nitroreductase"/>
    <property type="match status" value="1"/>
</dbReference>
<organism evidence="7">
    <name type="scientific">Vecturithrix granuli</name>
    <dbReference type="NCBI Taxonomy" id="1499967"/>
    <lineage>
        <taxon>Bacteria</taxon>
        <taxon>Candidatus Moduliflexota</taxon>
        <taxon>Candidatus Vecturitrichia</taxon>
        <taxon>Candidatus Vecturitrichales</taxon>
        <taxon>Candidatus Vecturitrichaceae</taxon>
        <taxon>Candidatus Vecturithrix</taxon>
    </lineage>
</organism>
<reference evidence="7" key="1">
    <citation type="journal article" date="2015" name="PeerJ">
        <title>First genomic representation of candidate bacterial phylum KSB3 points to enhanced environmental sensing as a trigger of wastewater bulking.</title>
        <authorList>
            <person name="Sekiguchi Y."/>
            <person name="Ohashi A."/>
            <person name="Parks D.H."/>
            <person name="Yamauchi T."/>
            <person name="Tyson G.W."/>
            <person name="Hugenholtz P."/>
        </authorList>
    </citation>
    <scope>NUCLEOTIDE SEQUENCE [LARGE SCALE GENOMIC DNA]</scope>
</reference>
<dbReference type="eggNOG" id="COG0778">
    <property type="taxonomic scope" value="Bacteria"/>
</dbReference>
<keyword evidence="4" id="KW-0288">FMN</keyword>
<dbReference type="STRING" id="1499967.U27_04378"/>
<evidence type="ECO:0000313" key="8">
    <source>
        <dbReference type="Proteomes" id="UP000030661"/>
    </source>
</evidence>
<evidence type="ECO:0000313" key="7">
    <source>
        <dbReference type="EMBL" id="GAK57411.1"/>
    </source>
</evidence>